<name>A0A450YXI1_9GAMM</name>
<dbReference type="Gene3D" id="3.10.20.30">
    <property type="match status" value="1"/>
</dbReference>
<dbReference type="EMBL" id="CAADFS010000029">
    <property type="protein sequence ID" value="VFK46260.1"/>
    <property type="molecule type" value="Genomic_DNA"/>
</dbReference>
<gene>
    <name evidence="1" type="ORF">BECKTC1821D_GA0114238_102925</name>
</gene>
<dbReference type="InterPro" id="IPR016155">
    <property type="entry name" value="Mopterin_synth/thiamin_S_b"/>
</dbReference>
<sequence>MNITLNGKHYELTSSIAIADLLKIRGIVGKRIAVEVNQEIIPRSEYNRHRLRENDRVEIVGAIGGG</sequence>
<dbReference type="InterPro" id="IPR010035">
    <property type="entry name" value="Thi_S"/>
</dbReference>
<proteinExistence type="predicted"/>
<dbReference type="NCBIfam" id="TIGR01683">
    <property type="entry name" value="thiS"/>
    <property type="match status" value="1"/>
</dbReference>
<evidence type="ECO:0000313" key="1">
    <source>
        <dbReference type="EMBL" id="VFK46260.1"/>
    </source>
</evidence>
<protein>
    <submittedName>
        <fullName evidence="1">Sulfur carrier protein ThiS</fullName>
    </submittedName>
</protein>
<organism evidence="1">
    <name type="scientific">Candidatus Kentrum sp. TC</name>
    <dbReference type="NCBI Taxonomy" id="2126339"/>
    <lineage>
        <taxon>Bacteria</taxon>
        <taxon>Pseudomonadati</taxon>
        <taxon>Pseudomonadota</taxon>
        <taxon>Gammaproteobacteria</taxon>
        <taxon>Candidatus Kentrum</taxon>
    </lineage>
</organism>
<dbReference type="InterPro" id="IPR012675">
    <property type="entry name" value="Beta-grasp_dom_sf"/>
</dbReference>
<dbReference type="CDD" id="cd00565">
    <property type="entry name" value="Ubl_ThiS"/>
    <property type="match status" value="1"/>
</dbReference>
<accession>A0A450YXI1</accession>
<dbReference type="PANTHER" id="PTHR34472:SF1">
    <property type="entry name" value="SULFUR CARRIER PROTEIN THIS"/>
    <property type="match status" value="1"/>
</dbReference>
<dbReference type="AlphaFoldDB" id="A0A450YXI1"/>
<dbReference type="SUPFAM" id="SSF54285">
    <property type="entry name" value="MoaD/ThiS"/>
    <property type="match status" value="1"/>
</dbReference>
<reference evidence="1" key="1">
    <citation type="submission" date="2019-02" db="EMBL/GenBank/DDBJ databases">
        <authorList>
            <person name="Gruber-Vodicka R. H."/>
            <person name="Seah K. B. B."/>
        </authorList>
    </citation>
    <scope>NUCLEOTIDE SEQUENCE</scope>
    <source>
        <strain evidence="1">BECK_BZ123</strain>
    </source>
</reference>
<dbReference type="Pfam" id="PF02597">
    <property type="entry name" value="ThiS"/>
    <property type="match status" value="1"/>
</dbReference>
<dbReference type="PANTHER" id="PTHR34472">
    <property type="entry name" value="SULFUR CARRIER PROTEIN THIS"/>
    <property type="match status" value="1"/>
</dbReference>
<dbReference type="InterPro" id="IPR003749">
    <property type="entry name" value="ThiS/MoaD-like"/>
</dbReference>